<evidence type="ECO:0000313" key="7">
    <source>
        <dbReference type="EMBL" id="KAF2811207.1"/>
    </source>
</evidence>
<evidence type="ECO:0000256" key="3">
    <source>
        <dbReference type="ARBA" id="ARBA00022692"/>
    </source>
</evidence>
<dbReference type="Proteomes" id="UP000504636">
    <property type="component" value="Unplaced"/>
</dbReference>
<evidence type="ECO:0000256" key="6">
    <source>
        <dbReference type="SAM" id="Phobius"/>
    </source>
</evidence>
<sequence>MPTLLQTLLPCLSPRRRRTTSPLTYTPDIKLSTDPAPEDEAMASRLLTTLLRAEKPGKTLQESLQHDLDLTGEVRTQGWYETVAAKLLAGMERAIEDGKAIGGAVGEVLTHARTFAADFIREHPVYTAVIVTIVALGVLYLLWPWVVSALGFGEAGPVAGSWAARFQAMYGPEVPAGSLFSALQRLGMVMGKGAVVAML</sequence>
<proteinExistence type="inferred from homology"/>
<dbReference type="GO" id="GO:0016020">
    <property type="term" value="C:membrane"/>
    <property type="evidence" value="ECO:0007669"/>
    <property type="project" value="UniProtKB-SubCell"/>
</dbReference>
<dbReference type="RefSeq" id="XP_033578171.1">
    <property type="nucleotide sequence ID" value="XM_033716765.1"/>
</dbReference>
<comment type="similarity">
    <text evidence="2">Belongs to the IFI6/IFI27 family.</text>
</comment>
<dbReference type="AlphaFoldDB" id="A0A6A6YTH3"/>
<comment type="subcellular location">
    <subcellularLocation>
        <location evidence="1">Membrane</location>
        <topology evidence="1">Multi-pass membrane protein</topology>
    </subcellularLocation>
</comment>
<accession>A0A6A6YTH3</accession>
<dbReference type="EMBL" id="MU003699">
    <property type="protein sequence ID" value="KAF2811207.1"/>
    <property type="molecule type" value="Genomic_DNA"/>
</dbReference>
<evidence type="ECO:0000313" key="8">
    <source>
        <dbReference type="Proteomes" id="UP000504636"/>
    </source>
</evidence>
<reference evidence="7 9" key="1">
    <citation type="journal article" date="2020" name="Stud. Mycol.">
        <title>101 Dothideomycetes genomes: a test case for predicting lifestyles and emergence of pathogens.</title>
        <authorList>
            <person name="Haridas S."/>
            <person name="Albert R."/>
            <person name="Binder M."/>
            <person name="Bloem J."/>
            <person name="Labutti K."/>
            <person name="Salamov A."/>
            <person name="Andreopoulos B."/>
            <person name="Baker S."/>
            <person name="Barry K."/>
            <person name="Bills G."/>
            <person name="Bluhm B."/>
            <person name="Cannon C."/>
            <person name="Castanera R."/>
            <person name="Culley D."/>
            <person name="Daum C."/>
            <person name="Ezra D."/>
            <person name="Gonzalez J."/>
            <person name="Henrissat B."/>
            <person name="Kuo A."/>
            <person name="Liang C."/>
            <person name="Lipzen A."/>
            <person name="Lutzoni F."/>
            <person name="Magnuson J."/>
            <person name="Mondo S."/>
            <person name="Nolan M."/>
            <person name="Ohm R."/>
            <person name="Pangilinan J."/>
            <person name="Park H.-J."/>
            <person name="Ramirez L."/>
            <person name="Alfaro M."/>
            <person name="Sun H."/>
            <person name="Tritt A."/>
            <person name="Yoshinaga Y."/>
            <person name="Zwiers L.-H."/>
            <person name="Turgeon B."/>
            <person name="Goodwin S."/>
            <person name="Spatafora J."/>
            <person name="Crous P."/>
            <person name="Grigoriev I."/>
        </authorList>
    </citation>
    <scope>NUCLEOTIDE SEQUENCE</scope>
    <source>
        <strain evidence="7 9">CBS 304.34</strain>
    </source>
</reference>
<dbReference type="Pfam" id="PF06140">
    <property type="entry name" value="Ifi-6-16"/>
    <property type="match status" value="1"/>
</dbReference>
<dbReference type="OrthoDB" id="440424at2759"/>
<reference evidence="9" key="3">
    <citation type="submission" date="2025-04" db="UniProtKB">
        <authorList>
            <consortium name="RefSeq"/>
        </authorList>
    </citation>
    <scope>IDENTIFICATION</scope>
    <source>
        <strain evidence="9">CBS 304.34</strain>
    </source>
</reference>
<dbReference type="Gene3D" id="6.10.110.10">
    <property type="match status" value="1"/>
</dbReference>
<keyword evidence="4 6" id="KW-1133">Transmembrane helix</keyword>
<protein>
    <submittedName>
        <fullName evidence="7 9">Uncharacterized protein</fullName>
    </submittedName>
</protein>
<name>A0A6A6YTH3_9PEZI</name>
<evidence type="ECO:0000313" key="9">
    <source>
        <dbReference type="RefSeq" id="XP_033578171.1"/>
    </source>
</evidence>
<evidence type="ECO:0000256" key="1">
    <source>
        <dbReference type="ARBA" id="ARBA00004141"/>
    </source>
</evidence>
<gene>
    <name evidence="7 9" type="ORF">BDZ99DRAFT_415695</name>
</gene>
<evidence type="ECO:0000256" key="5">
    <source>
        <dbReference type="ARBA" id="ARBA00023136"/>
    </source>
</evidence>
<keyword evidence="3 6" id="KW-0812">Transmembrane</keyword>
<organism evidence="7">
    <name type="scientific">Mytilinidion resinicola</name>
    <dbReference type="NCBI Taxonomy" id="574789"/>
    <lineage>
        <taxon>Eukaryota</taxon>
        <taxon>Fungi</taxon>
        <taxon>Dikarya</taxon>
        <taxon>Ascomycota</taxon>
        <taxon>Pezizomycotina</taxon>
        <taxon>Dothideomycetes</taxon>
        <taxon>Pleosporomycetidae</taxon>
        <taxon>Mytilinidiales</taxon>
        <taxon>Mytilinidiaceae</taxon>
        <taxon>Mytilinidion</taxon>
    </lineage>
</organism>
<feature type="transmembrane region" description="Helical" evidence="6">
    <location>
        <begin position="125"/>
        <end position="143"/>
    </location>
</feature>
<evidence type="ECO:0000256" key="4">
    <source>
        <dbReference type="ARBA" id="ARBA00022989"/>
    </source>
</evidence>
<keyword evidence="8" id="KW-1185">Reference proteome</keyword>
<dbReference type="GeneID" id="54457658"/>
<keyword evidence="5 6" id="KW-0472">Membrane</keyword>
<evidence type="ECO:0000256" key="2">
    <source>
        <dbReference type="ARBA" id="ARBA00007262"/>
    </source>
</evidence>
<reference evidence="9" key="2">
    <citation type="submission" date="2020-04" db="EMBL/GenBank/DDBJ databases">
        <authorList>
            <consortium name="NCBI Genome Project"/>
        </authorList>
    </citation>
    <scope>NUCLEOTIDE SEQUENCE</scope>
    <source>
        <strain evidence="9">CBS 304.34</strain>
    </source>
</reference>
<dbReference type="InterPro" id="IPR038213">
    <property type="entry name" value="IFI6/IFI27-like_sf"/>
</dbReference>
<dbReference type="InterPro" id="IPR009311">
    <property type="entry name" value="IFI6/IFI27-like"/>
</dbReference>